<comment type="subcellular location">
    <subcellularLocation>
        <location evidence="1">Secreted</location>
    </subcellularLocation>
</comment>
<dbReference type="InterPro" id="IPR035960">
    <property type="entry name" value="Secretoglobin_sf"/>
</dbReference>
<dbReference type="AGR" id="MGI:3780828"/>
<dbReference type="OrthoDB" id="9741516at2759"/>
<dbReference type="PROSITE" id="PS51311">
    <property type="entry name" value="SCGB"/>
    <property type="match status" value="1"/>
</dbReference>
<dbReference type="GO" id="GO:0005615">
    <property type="term" value="C:extracellular space"/>
    <property type="evidence" value="ECO:0000266"/>
    <property type="project" value="GO_Central"/>
</dbReference>
<dbReference type="SMR" id="J3KMP9"/>
<feature type="chain" id="PRO_5003772011" evidence="3">
    <location>
        <begin position="19"/>
        <end position="96"/>
    </location>
</feature>
<dbReference type="eggNOG" id="ENOG502TE5J">
    <property type="taxonomic scope" value="Eukaryota"/>
</dbReference>
<reference evidence="4 6" key="2">
    <citation type="journal article" date="2011" name="PLoS Biol.">
        <title>Modernizing reference genome assemblies.</title>
        <authorList>
            <person name="Church D.M."/>
            <person name="Schneider V.A."/>
            <person name="Graves T."/>
            <person name="Auger K."/>
            <person name="Cunningham F."/>
            <person name="Bouk N."/>
            <person name="Chen H.C."/>
            <person name="Agarwala R."/>
            <person name="McLaren W.M."/>
            <person name="Ritchie G.R."/>
            <person name="Albracht D."/>
            <person name="Kremitzki M."/>
            <person name="Rock S."/>
            <person name="Kotkiewicz H."/>
            <person name="Kremitzki C."/>
            <person name="Wollam A."/>
            <person name="Trani L."/>
            <person name="Fulton L."/>
            <person name="Fulton R."/>
            <person name="Matthews L."/>
            <person name="Whitehead S."/>
            <person name="Chow W."/>
            <person name="Torrance J."/>
            <person name="Dunn M."/>
            <person name="Harden G."/>
            <person name="Threadgold G."/>
            <person name="Wood J."/>
            <person name="Collins J."/>
            <person name="Heath P."/>
            <person name="Griffiths G."/>
            <person name="Pelan S."/>
            <person name="Grafham D."/>
            <person name="Eichler E.E."/>
            <person name="Weinstock G."/>
            <person name="Mardis E.R."/>
            <person name="Wilson R.K."/>
            <person name="Howe K."/>
            <person name="Flicek P."/>
            <person name="Hubbard T."/>
        </authorList>
    </citation>
    <scope>NUCLEOTIDE SEQUENCE [LARGE SCALE GENOMIC DNA]</scope>
    <source>
        <strain evidence="4 6">C57BL/6J</strain>
    </source>
</reference>
<dbReference type="Proteomes" id="UP000000589">
    <property type="component" value="Chromosome 19"/>
</dbReference>
<gene>
    <name evidence="4 5" type="primary">Scgb2a2</name>
</gene>
<dbReference type="OMA" id="LPLYCFA"/>
<evidence type="ECO:0000256" key="1">
    <source>
        <dbReference type="ARBA" id="ARBA00004613"/>
    </source>
</evidence>
<evidence type="ECO:0000256" key="2">
    <source>
        <dbReference type="ARBA" id="ARBA00022525"/>
    </source>
</evidence>
<evidence type="ECO:0000256" key="3">
    <source>
        <dbReference type="SAM" id="SignalP"/>
    </source>
</evidence>
<dbReference type="STRING" id="10090.ENSMUSP00000135964"/>
<dbReference type="PROSITE" id="PS51257">
    <property type="entry name" value="PROKAR_LIPOPROTEIN"/>
    <property type="match status" value="1"/>
</dbReference>
<dbReference type="Bgee" id="ENSMUSG00000096872">
    <property type="expression patterns" value="Expressed in mesodermal cell in embryo and 2 other cell types or tissues"/>
</dbReference>
<dbReference type="CDD" id="cd00633">
    <property type="entry name" value="Secretoglobin"/>
    <property type="match status" value="1"/>
</dbReference>
<dbReference type="KEGG" id="mmu:102639117"/>
<keyword evidence="2" id="KW-0964">Secreted</keyword>
<dbReference type="PANTHER" id="PTHR14037:SF4">
    <property type="entry name" value="MAMMAGLOBIN-B"/>
    <property type="match status" value="1"/>
</dbReference>
<dbReference type="InterPro" id="IPR016126">
    <property type="entry name" value="Secretoglobin"/>
</dbReference>
<dbReference type="HOGENOM" id="CLU_161063_0_0_1"/>
<keyword evidence="3" id="KW-0732">Signal</keyword>
<evidence type="ECO:0000313" key="4">
    <source>
        <dbReference type="Ensembl" id="ENSMUSP00000135964.2"/>
    </source>
</evidence>
<dbReference type="FunCoup" id="J3KMP9">
    <property type="interactions" value="292"/>
</dbReference>
<organism evidence="4 6">
    <name type="scientific">Mus musculus</name>
    <name type="common">Mouse</name>
    <dbReference type="NCBI Taxonomy" id="10090"/>
    <lineage>
        <taxon>Eukaryota</taxon>
        <taxon>Metazoa</taxon>
        <taxon>Chordata</taxon>
        <taxon>Craniata</taxon>
        <taxon>Vertebrata</taxon>
        <taxon>Euteleostomi</taxon>
        <taxon>Mammalia</taxon>
        <taxon>Eutheria</taxon>
        <taxon>Euarchontoglires</taxon>
        <taxon>Glires</taxon>
        <taxon>Rodentia</taxon>
        <taxon>Myomorpha</taxon>
        <taxon>Muroidea</taxon>
        <taxon>Muridae</taxon>
        <taxon>Murinae</taxon>
        <taxon>Mus</taxon>
        <taxon>Mus</taxon>
    </lineage>
</organism>
<evidence type="ECO:0000313" key="5">
    <source>
        <dbReference type="MGI" id="MGI:3780828"/>
    </source>
</evidence>
<dbReference type="RefSeq" id="NP_001365339.1">
    <property type="nucleotide sequence ID" value="NM_001378410.1"/>
</dbReference>
<dbReference type="RNAct" id="J3KMP9">
    <property type="molecule type" value="protein"/>
</dbReference>
<protein>
    <submittedName>
        <fullName evidence="4">Secretoglobin, family 2A, member 2</fullName>
    </submittedName>
</protein>
<dbReference type="MGI" id="MGI:3780828">
    <property type="gene designation" value="Scgb2a2"/>
</dbReference>
<dbReference type="PANTHER" id="PTHR14037">
    <property type="entry name" value="MAMMAGLOBIN-RELATED"/>
    <property type="match status" value="1"/>
</dbReference>
<dbReference type="GO" id="GO:0030521">
    <property type="term" value="P:androgen receptor signaling pathway"/>
    <property type="evidence" value="ECO:0000318"/>
    <property type="project" value="GO_Central"/>
</dbReference>
<reference evidence="4 6" key="1">
    <citation type="journal article" date="2009" name="PLoS Biol.">
        <title>Lineage-specific biology revealed by a finished genome assembly of the mouse.</title>
        <authorList>
            <consortium name="Mouse Genome Sequencing Consortium"/>
            <person name="Church D.M."/>
            <person name="Goodstadt L."/>
            <person name="Hillier L.W."/>
            <person name="Zody M.C."/>
            <person name="Goldstein S."/>
            <person name="She X."/>
            <person name="Bult C.J."/>
            <person name="Agarwala R."/>
            <person name="Cherry J.L."/>
            <person name="DiCuccio M."/>
            <person name="Hlavina W."/>
            <person name="Kapustin Y."/>
            <person name="Meric P."/>
            <person name="Maglott D."/>
            <person name="Birtle Z."/>
            <person name="Marques A.C."/>
            <person name="Graves T."/>
            <person name="Zhou S."/>
            <person name="Teague B."/>
            <person name="Potamousis K."/>
            <person name="Churas C."/>
            <person name="Place M."/>
            <person name="Herschleb J."/>
            <person name="Runnheim R."/>
            <person name="Forrest D."/>
            <person name="Amos-Landgraf J."/>
            <person name="Schwartz D.C."/>
            <person name="Cheng Z."/>
            <person name="Lindblad-Toh K."/>
            <person name="Eichler E.E."/>
            <person name="Ponting C.P."/>
        </authorList>
    </citation>
    <scope>NUCLEOTIDE SEQUENCE [LARGE SCALE GENOMIC DNA]</scope>
    <source>
        <strain evidence="4 6">C57BL/6J</strain>
    </source>
</reference>
<name>J3KMP9_MOUSE</name>
<accession>J3KMP9</accession>
<keyword evidence="6" id="KW-1185">Reference proteome</keyword>
<evidence type="ECO:0000313" key="6">
    <source>
        <dbReference type="Proteomes" id="UP000000589"/>
    </source>
</evidence>
<dbReference type="Ensembl" id="ENSMUST00000179814.3">
    <property type="protein sequence ID" value="ENSMUSP00000135964.2"/>
    <property type="gene ID" value="ENSMUSG00000096872.3"/>
</dbReference>
<reference evidence="4" key="3">
    <citation type="submission" date="2025-08" db="UniProtKB">
        <authorList>
            <consortium name="Ensembl"/>
        </authorList>
    </citation>
    <scope>IDENTIFICATION</scope>
    <source>
        <strain evidence="4">C57BL/6J</strain>
    </source>
</reference>
<dbReference type="AlphaFoldDB" id="J3KMP9"/>
<dbReference type="PhylomeDB" id="J3KMP9"/>
<dbReference type="PaxDb" id="10090-ENSMUSP00000135964"/>
<dbReference type="GeneID" id="102639117"/>
<dbReference type="VEuPathDB" id="HostDB:ENSMUSG00000096872"/>
<dbReference type="GeneTree" id="ENSGT00390000013802"/>
<dbReference type="Pfam" id="PF01099">
    <property type="entry name" value="Uteroglobin"/>
    <property type="match status" value="1"/>
</dbReference>
<dbReference type="InParanoid" id="J3KMP9"/>
<dbReference type="CTD" id="4250"/>
<sequence length="96" mass="10611">MKLVVLFMLVTIPICCYANGTSGCGILDNIINGTISSSVSEDKYLEMVKPYILLPSTRSAVKEFKQCFLSQTEDTLSNVGLMMEIIFNSEECQQSS</sequence>
<dbReference type="SUPFAM" id="SSF48201">
    <property type="entry name" value="Uteroglobin-like"/>
    <property type="match status" value="1"/>
</dbReference>
<proteinExistence type="predicted"/>
<reference evidence="4" key="4">
    <citation type="submission" date="2025-09" db="UniProtKB">
        <authorList>
            <consortium name="Ensembl"/>
        </authorList>
    </citation>
    <scope>IDENTIFICATION</scope>
    <source>
        <strain evidence="4">C57BL/6J</strain>
    </source>
</reference>
<feature type="signal peptide" evidence="3">
    <location>
        <begin position="1"/>
        <end position="18"/>
    </location>
</feature>